<name>A0A4V4HMA2_9HYPH</name>
<dbReference type="Pfam" id="PF13521">
    <property type="entry name" value="AAA_28"/>
    <property type="match status" value="1"/>
</dbReference>
<dbReference type="InterPro" id="IPR027417">
    <property type="entry name" value="P-loop_NTPase"/>
</dbReference>
<dbReference type="AlphaFoldDB" id="A0A4V4HMA2"/>
<dbReference type="InterPro" id="IPR038727">
    <property type="entry name" value="NadR/Ttd14_AAA_dom"/>
</dbReference>
<dbReference type="OrthoDB" id="5638848at2"/>
<evidence type="ECO:0000313" key="3">
    <source>
        <dbReference type="Proteomes" id="UP000308828"/>
    </source>
</evidence>
<dbReference type="Gene3D" id="3.40.50.300">
    <property type="entry name" value="P-loop containing nucleotide triphosphate hydrolases"/>
    <property type="match status" value="1"/>
</dbReference>
<dbReference type="Proteomes" id="UP000308828">
    <property type="component" value="Unassembled WGS sequence"/>
</dbReference>
<evidence type="ECO:0000313" key="2">
    <source>
        <dbReference type="EMBL" id="THV21396.1"/>
    </source>
</evidence>
<comment type="caution">
    <text evidence="2">The sequence shown here is derived from an EMBL/GenBank/DDBJ whole genome shotgun (WGS) entry which is preliminary data.</text>
</comment>
<reference evidence="2 3" key="1">
    <citation type="submission" date="2019-04" db="EMBL/GenBank/DDBJ databases">
        <title>Genome sequence of strain shin9-1.</title>
        <authorList>
            <person name="Gao J."/>
            <person name="Sun J."/>
        </authorList>
    </citation>
    <scope>NUCLEOTIDE SEQUENCE [LARGE SCALE GENOMIC DNA]</scope>
    <source>
        <strain evidence="3">shin9-1</strain>
    </source>
</reference>
<dbReference type="SUPFAM" id="SSF52540">
    <property type="entry name" value="P-loop containing nucleoside triphosphate hydrolases"/>
    <property type="match status" value="1"/>
</dbReference>
<proteinExistence type="predicted"/>
<gene>
    <name evidence="2" type="ORF">FAA97_15375</name>
</gene>
<evidence type="ECO:0000259" key="1">
    <source>
        <dbReference type="Pfam" id="PF13521"/>
    </source>
</evidence>
<feature type="domain" description="NadR/Ttd14 AAA" evidence="1">
    <location>
        <begin position="5"/>
        <end position="167"/>
    </location>
</feature>
<keyword evidence="3" id="KW-1185">Reference proteome</keyword>
<accession>A0A4V4HMA2</accession>
<dbReference type="EMBL" id="STGV01000005">
    <property type="protein sequence ID" value="THV21396.1"/>
    <property type="molecule type" value="Genomic_DNA"/>
</dbReference>
<protein>
    <submittedName>
        <fullName evidence="2">ATPase</fullName>
    </submittedName>
</protein>
<organism evidence="2 3">
    <name type="scientific">Peteryoungia ipomoeae</name>
    <dbReference type="NCBI Taxonomy" id="1210932"/>
    <lineage>
        <taxon>Bacteria</taxon>
        <taxon>Pseudomonadati</taxon>
        <taxon>Pseudomonadota</taxon>
        <taxon>Alphaproteobacteria</taxon>
        <taxon>Hyphomicrobiales</taxon>
        <taxon>Rhizobiaceae</taxon>
        <taxon>Peteryoungia</taxon>
    </lineage>
</organism>
<dbReference type="RefSeq" id="WP_136599447.1">
    <property type="nucleotide sequence ID" value="NZ_STGV01000005.1"/>
</dbReference>
<sequence length="177" mass="19748">MDNFVILTGCSGGGKSTLLAELARRGLATVEEPGRRIVRHQQAISGRALPWIDLAAFAQEAIRLGREDRRRMAGHGGRVFFDRSLIDATSALAIATGDQSEIEALRTDGRYHHRVFAVAPWPEIFVEDQERRHDFAAAVEEYERLGALYADPGYTWTIIPKASIAERADFVLRTLEN</sequence>